<feature type="chain" id="PRO_5036926953" evidence="1">
    <location>
        <begin position="16"/>
        <end position="84"/>
    </location>
</feature>
<protein>
    <submittedName>
        <fullName evidence="3">Uncharacterized protein</fullName>
    </submittedName>
</protein>
<dbReference type="AlphaFoldDB" id="A0A915EPY1"/>
<evidence type="ECO:0000313" key="2">
    <source>
        <dbReference type="Proteomes" id="UP000887574"/>
    </source>
</evidence>
<sequence length="84" mass="9370">MGAALCLFVLSLVATETGQFATRSVRHGQFATLFKVRGELTVALTAWRTDRTPVATGVAYHLGYLDVYIEQAKQKINQQQQQQQ</sequence>
<keyword evidence="2" id="KW-1185">Reference proteome</keyword>
<accession>A0A915EPY1</accession>
<feature type="signal peptide" evidence="1">
    <location>
        <begin position="1"/>
        <end position="15"/>
    </location>
</feature>
<reference evidence="3" key="1">
    <citation type="submission" date="2022-11" db="UniProtKB">
        <authorList>
            <consortium name="WormBaseParasite"/>
        </authorList>
    </citation>
    <scope>IDENTIFICATION</scope>
</reference>
<evidence type="ECO:0000256" key="1">
    <source>
        <dbReference type="SAM" id="SignalP"/>
    </source>
</evidence>
<evidence type="ECO:0000313" key="3">
    <source>
        <dbReference type="WBParaSite" id="jg8239"/>
    </source>
</evidence>
<name>A0A915EPY1_9BILA</name>
<proteinExistence type="predicted"/>
<organism evidence="2 3">
    <name type="scientific">Ditylenchus dipsaci</name>
    <dbReference type="NCBI Taxonomy" id="166011"/>
    <lineage>
        <taxon>Eukaryota</taxon>
        <taxon>Metazoa</taxon>
        <taxon>Ecdysozoa</taxon>
        <taxon>Nematoda</taxon>
        <taxon>Chromadorea</taxon>
        <taxon>Rhabditida</taxon>
        <taxon>Tylenchina</taxon>
        <taxon>Tylenchomorpha</taxon>
        <taxon>Sphaerularioidea</taxon>
        <taxon>Anguinidae</taxon>
        <taxon>Anguininae</taxon>
        <taxon>Ditylenchus</taxon>
    </lineage>
</organism>
<dbReference type="WBParaSite" id="jg8239">
    <property type="protein sequence ID" value="jg8239"/>
    <property type="gene ID" value="jg8239"/>
</dbReference>
<keyword evidence="1" id="KW-0732">Signal</keyword>
<dbReference type="Proteomes" id="UP000887574">
    <property type="component" value="Unplaced"/>
</dbReference>